<evidence type="ECO:0000313" key="3">
    <source>
        <dbReference type="Proteomes" id="UP001649230"/>
    </source>
</evidence>
<reference evidence="2 3" key="1">
    <citation type="journal article" date="2024" name="Int. J. Syst. Evol. Microbiol.">
        <title>Paenibacillus hexagrammi sp. nov., a novel bacterium isolated from the gut content of Hexagrammos agrammus.</title>
        <authorList>
            <person name="Jung H.K."/>
            <person name="Kim D.G."/>
            <person name="Zin H."/>
            <person name="Park J."/>
            <person name="Jung H."/>
            <person name="Kim Y.O."/>
            <person name="Kong H.J."/>
            <person name="Kim J.W."/>
            <person name="Kim Y.S."/>
        </authorList>
    </citation>
    <scope>NUCLEOTIDE SEQUENCE [LARGE SCALE GENOMIC DNA]</scope>
    <source>
        <strain evidence="2 3">YPD9-1</strain>
    </source>
</reference>
<evidence type="ECO:0000313" key="2">
    <source>
        <dbReference type="EMBL" id="UJF33725.1"/>
    </source>
</evidence>
<dbReference type="Gene3D" id="2.170.120.30">
    <property type="match status" value="2"/>
</dbReference>
<protein>
    <recommendedName>
        <fullName evidence="4">YbbR domain-containing protein</fullName>
    </recommendedName>
</protein>
<evidence type="ECO:0008006" key="4">
    <source>
        <dbReference type="Google" id="ProtNLM"/>
    </source>
</evidence>
<proteinExistence type="predicted"/>
<dbReference type="RefSeq" id="WP_235120119.1">
    <property type="nucleotide sequence ID" value="NZ_CP090978.1"/>
</dbReference>
<dbReference type="Proteomes" id="UP001649230">
    <property type="component" value="Chromosome"/>
</dbReference>
<dbReference type="InterPro" id="IPR053154">
    <property type="entry name" value="c-di-AMP_regulator"/>
</dbReference>
<accession>A0ABY3SJL6</accession>
<dbReference type="Pfam" id="PF07949">
    <property type="entry name" value="YbbR"/>
    <property type="match status" value="3"/>
</dbReference>
<dbReference type="InterPro" id="IPR012505">
    <property type="entry name" value="YbbR"/>
</dbReference>
<keyword evidence="1" id="KW-1133">Transmembrane helix</keyword>
<keyword evidence="1" id="KW-0812">Transmembrane</keyword>
<dbReference type="PANTHER" id="PTHR37804">
    <property type="entry name" value="CDAA REGULATORY PROTEIN CDAR"/>
    <property type="match status" value="1"/>
</dbReference>
<sequence length="415" mass="45716">MDKWLRNTNVVRVIALMIGILLWVVVHMEETNVSGTTLLRDREETINNVAITAKYDESHFYLSTMDPGNVQIILRGKEAAVKKVTTSNNYKIELDLTQVTEGDHYLPVKPVGFPSDIDVEVIPKTVHVVIEELQMKEVPVVINVKGTPAADLKAGQPIIKPNKVYITAPTGKLDQIENVRGDVSVDKAQSAVTKQVRLQAFDKDGKEIAVEMNPPVVDVEIPITSPFQTIPLQLKVTGEPAKGFAISSITQTPDKVTVYGTQDVVDRLEFYQGPQISVQDIRETKDYSLDIPLRNKVTQLDPAKVTVHVEVVPSVTKPITNIQLTIVGQNENYDTKVVVPETGQIEMTVEGAPAIMDQIKVQDIQAIVDVSNLPPGKHELNVTFNLPTYVKKGAPQDIKATVEISEKTPQQAASP</sequence>
<keyword evidence="1" id="KW-0472">Membrane</keyword>
<dbReference type="PANTHER" id="PTHR37804:SF1">
    <property type="entry name" value="CDAA REGULATORY PROTEIN CDAR"/>
    <property type="match status" value="1"/>
</dbReference>
<name>A0ABY3SJL6_9BACL</name>
<organism evidence="2 3">
    <name type="scientific">Paenibacillus hexagrammi</name>
    <dbReference type="NCBI Taxonomy" id="2908839"/>
    <lineage>
        <taxon>Bacteria</taxon>
        <taxon>Bacillati</taxon>
        <taxon>Bacillota</taxon>
        <taxon>Bacilli</taxon>
        <taxon>Bacillales</taxon>
        <taxon>Paenibacillaceae</taxon>
        <taxon>Paenibacillus</taxon>
    </lineage>
</organism>
<keyword evidence="3" id="KW-1185">Reference proteome</keyword>
<feature type="transmembrane region" description="Helical" evidence="1">
    <location>
        <begin position="9"/>
        <end position="26"/>
    </location>
</feature>
<evidence type="ECO:0000256" key="1">
    <source>
        <dbReference type="SAM" id="Phobius"/>
    </source>
</evidence>
<gene>
    <name evidence="2" type="ORF">L0M14_00195</name>
</gene>
<dbReference type="EMBL" id="CP090978">
    <property type="protein sequence ID" value="UJF33725.1"/>
    <property type="molecule type" value="Genomic_DNA"/>
</dbReference>
<dbReference type="Gene3D" id="2.170.120.40">
    <property type="entry name" value="YbbR-like domain"/>
    <property type="match status" value="2"/>
</dbReference>